<dbReference type="PRINTS" id="PR00368">
    <property type="entry name" value="FADPNR"/>
</dbReference>
<organism evidence="3 4">
    <name type="scientific">Penicillium capsulatum</name>
    <dbReference type="NCBI Taxonomy" id="69766"/>
    <lineage>
        <taxon>Eukaryota</taxon>
        <taxon>Fungi</taxon>
        <taxon>Dikarya</taxon>
        <taxon>Ascomycota</taxon>
        <taxon>Pezizomycotina</taxon>
        <taxon>Eurotiomycetes</taxon>
        <taxon>Eurotiomycetidae</taxon>
        <taxon>Eurotiales</taxon>
        <taxon>Aspergillaceae</taxon>
        <taxon>Penicillium</taxon>
    </lineage>
</organism>
<dbReference type="Pfam" id="PF07992">
    <property type="entry name" value="Pyr_redox_2"/>
    <property type="match status" value="1"/>
</dbReference>
<keyword evidence="1" id="KW-0812">Transmembrane</keyword>
<dbReference type="InterPro" id="IPR023753">
    <property type="entry name" value="FAD/NAD-binding_dom"/>
</dbReference>
<comment type="caution">
    <text evidence="3">The sequence shown here is derived from an EMBL/GenBank/DDBJ whole genome shotgun (WGS) entry which is preliminary data.</text>
</comment>
<dbReference type="PANTHER" id="PTHR43735">
    <property type="entry name" value="APOPTOSIS-INDUCING FACTOR 1"/>
    <property type="match status" value="1"/>
</dbReference>
<reference evidence="3" key="1">
    <citation type="submission" date="2022-11" db="EMBL/GenBank/DDBJ databases">
        <authorList>
            <person name="Petersen C."/>
        </authorList>
    </citation>
    <scope>NUCLEOTIDE SEQUENCE</scope>
    <source>
        <strain evidence="3">IBT 21917</strain>
    </source>
</reference>
<dbReference type="GO" id="GO:0005737">
    <property type="term" value="C:cytoplasm"/>
    <property type="evidence" value="ECO:0007669"/>
    <property type="project" value="TreeGrafter"/>
</dbReference>
<evidence type="ECO:0000313" key="3">
    <source>
        <dbReference type="EMBL" id="KAJ5161002.1"/>
    </source>
</evidence>
<dbReference type="SUPFAM" id="SSF51905">
    <property type="entry name" value="FAD/NAD(P)-binding domain"/>
    <property type="match status" value="1"/>
</dbReference>
<evidence type="ECO:0000259" key="2">
    <source>
        <dbReference type="Pfam" id="PF07992"/>
    </source>
</evidence>
<evidence type="ECO:0000256" key="1">
    <source>
        <dbReference type="SAM" id="Phobius"/>
    </source>
</evidence>
<reference evidence="3" key="2">
    <citation type="journal article" date="2023" name="IMA Fungus">
        <title>Comparative genomic study of the Penicillium genus elucidates a diverse pangenome and 15 lateral gene transfer events.</title>
        <authorList>
            <person name="Petersen C."/>
            <person name="Sorensen T."/>
            <person name="Nielsen M.R."/>
            <person name="Sondergaard T.E."/>
            <person name="Sorensen J.L."/>
            <person name="Fitzpatrick D.A."/>
            <person name="Frisvad J.C."/>
            <person name="Nielsen K.L."/>
        </authorList>
    </citation>
    <scope>NUCLEOTIDE SEQUENCE</scope>
    <source>
        <strain evidence="3">IBT 21917</strain>
    </source>
</reference>
<feature type="domain" description="FAD/NAD(P)-binding" evidence="2">
    <location>
        <begin position="14"/>
        <end position="338"/>
    </location>
</feature>
<feature type="transmembrane region" description="Helical" evidence="1">
    <location>
        <begin position="12"/>
        <end position="32"/>
    </location>
</feature>
<evidence type="ECO:0000313" key="4">
    <source>
        <dbReference type="Proteomes" id="UP001146351"/>
    </source>
</evidence>
<gene>
    <name evidence="3" type="ORF">N7492_006394</name>
</gene>
<dbReference type="EMBL" id="JAPQKO010000005">
    <property type="protein sequence ID" value="KAJ5161002.1"/>
    <property type="molecule type" value="Genomic_DNA"/>
</dbReference>
<protein>
    <recommendedName>
        <fullName evidence="2">FAD/NAD(P)-binding domain-containing protein</fullName>
    </recommendedName>
</protein>
<sequence>MPSNDGVPSVARSFRVLIVGGSYGGIAAALTLHDLSRGRLARFNYSPDATPPSHRVPIQITVVDERDGYFHLIGSPKALACDKFAPKSWTRFQEIPALKSPDLTFIHGSVSSVDSAAKVAHILDTETKTNRVEPFDYLIAGSGLRRVFPTVPQSLRRSEFLDEAQKHMDDVQKAHEGVVVVGGGAVGVEMAAELKIHDPQQKVTLIHSRNRLLSSEPLPDDFADRVYIILREAGVEVVLGQRVVDTTAVDADAKRRAWRLTLSDGQQRVTGHVLSAISRCIPTSTYLSAGALDPEGYIKVHPSLQFSGEIPNADHHYAIGDLAAWPGIKRCGGAMHMGHYAATNIHQHMLAECGGGKTNFLTLQPFPSMMGLAVGKKAVTYNPNDGTRDGEDLMASMFGEDMGNTVCWNYMRLSEPCQV</sequence>
<dbReference type="GO" id="GO:0050660">
    <property type="term" value="F:flavin adenine dinucleotide binding"/>
    <property type="evidence" value="ECO:0007669"/>
    <property type="project" value="TreeGrafter"/>
</dbReference>
<proteinExistence type="predicted"/>
<keyword evidence="1" id="KW-0472">Membrane</keyword>
<keyword evidence="4" id="KW-1185">Reference proteome</keyword>
<name>A0A9W9HXV9_9EURO</name>
<keyword evidence="1" id="KW-1133">Transmembrane helix</keyword>
<dbReference type="Gene3D" id="3.50.50.100">
    <property type="match status" value="1"/>
</dbReference>
<dbReference type="PRINTS" id="PR00411">
    <property type="entry name" value="PNDRDTASEI"/>
</dbReference>
<accession>A0A9W9HXV9</accession>
<dbReference type="InterPro" id="IPR036188">
    <property type="entry name" value="FAD/NAD-bd_sf"/>
</dbReference>
<dbReference type="PANTHER" id="PTHR43735:SF24">
    <property type="entry name" value="NUCLEOTIDE-DISULPHIDE OXIDOREDUCTASE AMID-LIKE, PUTATIVE (AFU_ORTHOLOGUE AFUA_1G17180)-RELATED"/>
    <property type="match status" value="1"/>
</dbReference>
<dbReference type="Proteomes" id="UP001146351">
    <property type="component" value="Unassembled WGS sequence"/>
</dbReference>
<dbReference type="GO" id="GO:0004174">
    <property type="term" value="F:electron-transferring-flavoprotein dehydrogenase activity"/>
    <property type="evidence" value="ECO:0007669"/>
    <property type="project" value="TreeGrafter"/>
</dbReference>
<dbReference type="AlphaFoldDB" id="A0A9W9HXV9"/>
<dbReference type="OrthoDB" id="202203at2759"/>